<keyword evidence="5" id="KW-1185">Reference proteome</keyword>
<sequence length="124" mass="13491">MTIAPLLLVEDEFLIRTALADYLRLRGGFTVIESETAPDALAALEGQDDIAILLTDLRLPGGLDGLEIAAQARRKWPELPVIYISGRVMAPGGSTLEGKRDSYIAKPYEPSAVLERIRSILGQD</sequence>
<dbReference type="InterPro" id="IPR001789">
    <property type="entry name" value="Sig_transdc_resp-reg_receiver"/>
</dbReference>
<dbReference type="SMART" id="SM00448">
    <property type="entry name" value="REC"/>
    <property type="match status" value="1"/>
</dbReference>
<dbReference type="EMBL" id="JABEQF010000008">
    <property type="protein sequence ID" value="MBB2190738.1"/>
    <property type="molecule type" value="Genomic_DNA"/>
</dbReference>
<proteinExistence type="predicted"/>
<name>A0A7W4PEG7_9PROT</name>
<dbReference type="AlphaFoldDB" id="A0A7W4PEG7"/>
<dbReference type="Gene3D" id="3.40.50.2300">
    <property type="match status" value="1"/>
</dbReference>
<reference evidence="4 5" key="1">
    <citation type="submission" date="2020-04" db="EMBL/GenBank/DDBJ databases">
        <title>Description of novel Gluconacetobacter.</title>
        <authorList>
            <person name="Sombolestani A."/>
        </authorList>
    </citation>
    <scope>NUCLEOTIDE SEQUENCE [LARGE SCALE GENOMIC DNA]</scope>
    <source>
        <strain evidence="4 5">LMG 21311</strain>
    </source>
</reference>
<dbReference type="SUPFAM" id="SSF52172">
    <property type="entry name" value="CheY-like"/>
    <property type="match status" value="1"/>
</dbReference>
<evidence type="ECO:0000313" key="4">
    <source>
        <dbReference type="EMBL" id="MBB2190738.1"/>
    </source>
</evidence>
<dbReference type="CDD" id="cd00156">
    <property type="entry name" value="REC"/>
    <property type="match status" value="1"/>
</dbReference>
<dbReference type="Proteomes" id="UP000555756">
    <property type="component" value="Unassembled WGS sequence"/>
</dbReference>
<dbReference type="InterPro" id="IPR050595">
    <property type="entry name" value="Bact_response_regulator"/>
</dbReference>
<accession>A0A7W4PEG7</accession>
<organism evidence="4 5">
    <name type="scientific">Gluconacetobacter azotocaptans</name>
    <dbReference type="NCBI Taxonomy" id="142834"/>
    <lineage>
        <taxon>Bacteria</taxon>
        <taxon>Pseudomonadati</taxon>
        <taxon>Pseudomonadota</taxon>
        <taxon>Alphaproteobacteria</taxon>
        <taxon>Acetobacterales</taxon>
        <taxon>Acetobacteraceae</taxon>
        <taxon>Gluconacetobacter</taxon>
    </lineage>
</organism>
<dbReference type="Pfam" id="PF00072">
    <property type="entry name" value="Response_reg"/>
    <property type="match status" value="1"/>
</dbReference>
<evidence type="ECO:0000256" key="1">
    <source>
        <dbReference type="ARBA" id="ARBA00022553"/>
    </source>
</evidence>
<protein>
    <submittedName>
        <fullName evidence="4">Response regulator transcription factor</fullName>
    </submittedName>
</protein>
<dbReference type="PANTHER" id="PTHR44591:SF3">
    <property type="entry name" value="RESPONSE REGULATORY DOMAIN-CONTAINING PROTEIN"/>
    <property type="match status" value="1"/>
</dbReference>
<dbReference type="GO" id="GO:0000160">
    <property type="term" value="P:phosphorelay signal transduction system"/>
    <property type="evidence" value="ECO:0007669"/>
    <property type="project" value="InterPro"/>
</dbReference>
<comment type="caution">
    <text evidence="4">The sequence shown here is derived from an EMBL/GenBank/DDBJ whole genome shotgun (WGS) entry which is preliminary data.</text>
</comment>
<dbReference type="PANTHER" id="PTHR44591">
    <property type="entry name" value="STRESS RESPONSE REGULATOR PROTEIN 1"/>
    <property type="match status" value="1"/>
</dbReference>
<evidence type="ECO:0000256" key="2">
    <source>
        <dbReference type="PROSITE-ProRule" id="PRU00169"/>
    </source>
</evidence>
<dbReference type="InterPro" id="IPR011006">
    <property type="entry name" value="CheY-like_superfamily"/>
</dbReference>
<feature type="domain" description="Response regulatory" evidence="3">
    <location>
        <begin position="5"/>
        <end position="121"/>
    </location>
</feature>
<gene>
    <name evidence="4" type="ORF">HLH34_12330</name>
</gene>
<evidence type="ECO:0000313" key="5">
    <source>
        <dbReference type="Proteomes" id="UP000555756"/>
    </source>
</evidence>
<dbReference type="PROSITE" id="PS50110">
    <property type="entry name" value="RESPONSE_REGULATORY"/>
    <property type="match status" value="1"/>
</dbReference>
<keyword evidence="1 2" id="KW-0597">Phosphoprotein</keyword>
<evidence type="ECO:0000259" key="3">
    <source>
        <dbReference type="PROSITE" id="PS50110"/>
    </source>
</evidence>
<dbReference type="RefSeq" id="WP_183119869.1">
    <property type="nucleotide sequence ID" value="NZ_JABEQF010000008.1"/>
</dbReference>
<feature type="modified residue" description="4-aspartylphosphate" evidence="2">
    <location>
        <position position="56"/>
    </location>
</feature>